<dbReference type="RefSeq" id="XP_021828095.1">
    <property type="nucleotide sequence ID" value="XM_021972403.1"/>
</dbReference>
<keyword evidence="1" id="KW-1133">Transmembrane helix</keyword>
<dbReference type="AlphaFoldDB" id="A0A6P5TM06"/>
<evidence type="ECO:0000313" key="2">
    <source>
        <dbReference type="Proteomes" id="UP000515124"/>
    </source>
</evidence>
<gene>
    <name evidence="3" type="primary">LOC110768604</name>
</gene>
<reference evidence="3" key="1">
    <citation type="submission" date="2025-08" db="UniProtKB">
        <authorList>
            <consortium name="RefSeq"/>
        </authorList>
    </citation>
    <scope>IDENTIFICATION</scope>
</reference>
<evidence type="ECO:0000256" key="1">
    <source>
        <dbReference type="SAM" id="Phobius"/>
    </source>
</evidence>
<proteinExistence type="predicted"/>
<evidence type="ECO:0000313" key="3">
    <source>
        <dbReference type="RefSeq" id="XP_021828095.1"/>
    </source>
</evidence>
<keyword evidence="1" id="KW-0812">Transmembrane</keyword>
<sequence length="55" mass="5930">MDQGTATVLLFLVVVAIIFFLPLAMGPVHPPSFPVLLVFPVVLGAIWAFLNHATK</sequence>
<dbReference type="GeneID" id="110768604"/>
<keyword evidence="1" id="KW-0472">Membrane</keyword>
<organism evidence="2 3">
    <name type="scientific">Prunus avium</name>
    <name type="common">Cherry</name>
    <name type="synonym">Cerasus avium</name>
    <dbReference type="NCBI Taxonomy" id="42229"/>
    <lineage>
        <taxon>Eukaryota</taxon>
        <taxon>Viridiplantae</taxon>
        <taxon>Streptophyta</taxon>
        <taxon>Embryophyta</taxon>
        <taxon>Tracheophyta</taxon>
        <taxon>Spermatophyta</taxon>
        <taxon>Magnoliopsida</taxon>
        <taxon>eudicotyledons</taxon>
        <taxon>Gunneridae</taxon>
        <taxon>Pentapetalae</taxon>
        <taxon>rosids</taxon>
        <taxon>fabids</taxon>
        <taxon>Rosales</taxon>
        <taxon>Rosaceae</taxon>
        <taxon>Amygdaloideae</taxon>
        <taxon>Amygdaleae</taxon>
        <taxon>Prunus</taxon>
    </lineage>
</organism>
<name>A0A6P5TM06_PRUAV</name>
<feature type="transmembrane region" description="Helical" evidence="1">
    <location>
        <begin position="7"/>
        <end position="25"/>
    </location>
</feature>
<dbReference type="KEGG" id="pavi:110768604"/>
<keyword evidence="2" id="KW-1185">Reference proteome</keyword>
<feature type="transmembrane region" description="Helical" evidence="1">
    <location>
        <begin position="31"/>
        <end position="50"/>
    </location>
</feature>
<dbReference type="Proteomes" id="UP000515124">
    <property type="component" value="Unplaced"/>
</dbReference>
<protein>
    <submittedName>
        <fullName evidence="3">Uncharacterized protein LOC110768604</fullName>
    </submittedName>
</protein>
<accession>A0A6P5TM06</accession>